<reference evidence="8 9" key="1">
    <citation type="journal article" date="2015" name="Microbiome">
        <title>Genomic resolution of linkages in carbon, nitrogen, and sulfur cycling among widespread estuary sediment bacteria.</title>
        <authorList>
            <person name="Baker B.J."/>
            <person name="Lazar C.S."/>
            <person name="Teske A.P."/>
            <person name="Dick G.J."/>
        </authorList>
    </citation>
    <scope>NUCLEOTIDE SEQUENCE [LARGE SCALE GENOMIC DNA]</scope>
    <source>
        <strain evidence="8">SM23_42</strain>
    </source>
</reference>
<feature type="binding site" evidence="5">
    <location>
        <position position="404"/>
    </location>
    <ligand>
        <name>ATP</name>
        <dbReference type="ChEBI" id="CHEBI:30616"/>
    </ligand>
</feature>
<dbReference type="PANTHER" id="PTHR48102">
    <property type="entry name" value="ATP-DEPENDENT CLP PROTEASE ATP-BINDING SUBUNIT CLPX-LIKE, MITOCHONDRIAL-RELATED"/>
    <property type="match status" value="1"/>
</dbReference>
<evidence type="ECO:0000259" key="6">
    <source>
        <dbReference type="SMART" id="SM00382"/>
    </source>
</evidence>
<dbReference type="EMBL" id="LJUJ01000003">
    <property type="protein sequence ID" value="KPK64342.1"/>
    <property type="molecule type" value="Genomic_DNA"/>
</dbReference>
<evidence type="ECO:0000256" key="3">
    <source>
        <dbReference type="ARBA" id="ARBA00022840"/>
    </source>
</evidence>
<proteinExistence type="inferred from homology"/>
<keyword evidence="8" id="KW-0645">Protease</keyword>
<dbReference type="InterPro" id="IPR003959">
    <property type="entry name" value="ATPase_AAA_core"/>
</dbReference>
<evidence type="ECO:0000256" key="2">
    <source>
        <dbReference type="ARBA" id="ARBA00022741"/>
    </source>
</evidence>
<comment type="function">
    <text evidence="5">ATPase subunit of a proteasome-like degradation complex; this subunit has chaperone activity. The binding of ATP and its subsequent hydrolysis by HslU are essential for unfolding of protein substrates subsequently hydrolyzed by HslV. HslU recognizes the N-terminal part of its protein substrates and unfolds these before they are guided to HslV for hydrolysis.</text>
</comment>
<dbReference type="InterPro" id="IPR050052">
    <property type="entry name" value="ATP-dep_Clp_protease_ClpX"/>
</dbReference>
<dbReference type="GO" id="GO:0009376">
    <property type="term" value="C:HslUV protease complex"/>
    <property type="evidence" value="ECO:0007669"/>
    <property type="project" value="UniProtKB-UniRule"/>
</dbReference>
<dbReference type="Gene3D" id="3.40.50.300">
    <property type="entry name" value="P-loop containing nucleotide triphosphate hydrolases"/>
    <property type="match status" value="2"/>
</dbReference>
<dbReference type="GO" id="GO:0036402">
    <property type="term" value="F:proteasome-activating activity"/>
    <property type="evidence" value="ECO:0007669"/>
    <property type="project" value="UniProtKB-UniRule"/>
</dbReference>
<feature type="binding site" evidence="5">
    <location>
        <position position="332"/>
    </location>
    <ligand>
        <name>ATP</name>
        <dbReference type="ChEBI" id="CHEBI:30616"/>
    </ligand>
</feature>
<dbReference type="PANTHER" id="PTHR48102:SF3">
    <property type="entry name" value="ATP-DEPENDENT PROTEASE ATPASE SUBUNIT HSLU"/>
    <property type="match status" value="1"/>
</dbReference>
<feature type="domain" description="AAA+ ATPase" evidence="6">
    <location>
        <begin position="55"/>
        <end position="343"/>
    </location>
</feature>
<evidence type="ECO:0000313" key="9">
    <source>
        <dbReference type="Proteomes" id="UP000051373"/>
    </source>
</evidence>
<dbReference type="NCBIfam" id="TIGR00390">
    <property type="entry name" value="hslU"/>
    <property type="match status" value="1"/>
</dbReference>
<dbReference type="NCBIfam" id="NF003544">
    <property type="entry name" value="PRK05201.1"/>
    <property type="match status" value="1"/>
</dbReference>
<dbReference type="STRING" id="1703779.AMJ83_02685"/>
<feature type="binding site" evidence="5">
    <location>
        <begin position="66"/>
        <end position="71"/>
    </location>
    <ligand>
        <name>ATP</name>
        <dbReference type="ChEBI" id="CHEBI:30616"/>
    </ligand>
</feature>
<evidence type="ECO:0000313" key="8">
    <source>
        <dbReference type="EMBL" id="KPK64342.1"/>
    </source>
</evidence>
<dbReference type="InterPro" id="IPR003593">
    <property type="entry name" value="AAA+_ATPase"/>
</dbReference>
<dbReference type="Gene3D" id="1.10.8.10">
    <property type="entry name" value="DNA helicase RuvA subunit, C-terminal domain"/>
    <property type="match status" value="1"/>
</dbReference>
<dbReference type="GO" id="GO:0008233">
    <property type="term" value="F:peptidase activity"/>
    <property type="evidence" value="ECO:0007669"/>
    <property type="project" value="UniProtKB-KW"/>
</dbReference>
<sequence>MKAVGLDAFPTPEEIVARLDRYIIGQSEAKKAVAIALRNRWRRQRVEGKIREEIYPNNIILIGPTGVGKTEIARRLAGLARAPFMKVEASRFTEVGYVGRDVESMARDLVEISVNIVRQEKTNLVQEKAARYAEERILDILLPAPARVDKDKVSVDTSEVGRETREKMRALLHEGKLDERIVELEVSRHGTAPFIEIFSQSGMEDLSVALEEAFGSKMPRRKKKRKMPVKEAIKYLQNEEAEKLIDMDEVINEARARTENSGIIFVDEIDKIAGGGATSGPDVSREGVQRDLLPIVEGSNVMTKYGMIKTNHILFIAAGAFHNKKPSDLIPELQGRFPIRVELSALSEEDFRRILVEPENSLIKQYVALLASDGVVLEFSEDAIEAIAQIAAKVNETTENIGARRLHTIMTKLLEELLFNAPNMAKGMKITRDYVEGKLADIVSNVDVSRYIL</sequence>
<comment type="subunit">
    <text evidence="5">A double ring-shaped homohexamer of HslV is capped on each side by a ring-shaped HslU homohexamer. The assembly of the HslU/HslV complex is dependent on binding of ATP.</text>
</comment>
<feature type="binding site" evidence="5">
    <location>
        <position position="24"/>
    </location>
    <ligand>
        <name>ATP</name>
        <dbReference type="ChEBI" id="CHEBI:30616"/>
    </ligand>
</feature>
<evidence type="ECO:0000256" key="4">
    <source>
        <dbReference type="ARBA" id="ARBA00023186"/>
    </source>
</evidence>
<dbReference type="GO" id="GO:0043335">
    <property type="term" value="P:protein unfolding"/>
    <property type="evidence" value="ECO:0007669"/>
    <property type="project" value="UniProtKB-UniRule"/>
</dbReference>
<name>A0A0S8FUK4_UNCW3</name>
<evidence type="ECO:0000256" key="1">
    <source>
        <dbReference type="ARBA" id="ARBA00009771"/>
    </source>
</evidence>
<dbReference type="HAMAP" id="MF_00249">
    <property type="entry name" value="HslU"/>
    <property type="match status" value="1"/>
</dbReference>
<dbReference type="AlphaFoldDB" id="A0A0S8FUK4"/>
<feature type="binding site" evidence="5">
    <location>
        <position position="267"/>
    </location>
    <ligand>
        <name>ATP</name>
        <dbReference type="ChEBI" id="CHEBI:30616"/>
    </ligand>
</feature>
<keyword evidence="3 5" id="KW-0067">ATP-binding</keyword>
<organism evidence="8 9">
    <name type="scientific">candidate division WOR_3 bacterium SM23_42</name>
    <dbReference type="NCBI Taxonomy" id="1703779"/>
    <lineage>
        <taxon>Bacteria</taxon>
        <taxon>Bacteria division WOR-3</taxon>
    </lineage>
</organism>
<comment type="subcellular location">
    <subcellularLocation>
        <location evidence="5">Cytoplasm</location>
    </subcellularLocation>
</comment>
<comment type="similarity">
    <text evidence="1 5">Belongs to the ClpX chaperone family. HslU subfamily.</text>
</comment>
<dbReference type="SMART" id="SM00382">
    <property type="entry name" value="AAA"/>
    <property type="match status" value="1"/>
</dbReference>
<dbReference type="CDD" id="cd19498">
    <property type="entry name" value="RecA-like_HslU"/>
    <property type="match status" value="1"/>
</dbReference>
<gene>
    <name evidence="5" type="primary">hslU</name>
    <name evidence="8" type="ORF">AMJ83_02685</name>
</gene>
<dbReference type="SMART" id="SM01086">
    <property type="entry name" value="ClpB_D2-small"/>
    <property type="match status" value="1"/>
</dbReference>
<dbReference type="GO" id="GO:0016887">
    <property type="term" value="F:ATP hydrolysis activity"/>
    <property type="evidence" value="ECO:0007669"/>
    <property type="project" value="InterPro"/>
</dbReference>
<protein>
    <recommendedName>
        <fullName evidence="5">ATP-dependent protease ATPase subunit HslU</fullName>
    </recommendedName>
    <alternativeName>
        <fullName evidence="5">Unfoldase HslU</fullName>
    </alternativeName>
</protein>
<dbReference type="GO" id="GO:0005524">
    <property type="term" value="F:ATP binding"/>
    <property type="evidence" value="ECO:0007669"/>
    <property type="project" value="UniProtKB-UniRule"/>
</dbReference>
<dbReference type="InterPro" id="IPR027417">
    <property type="entry name" value="P-loop_NTPase"/>
</dbReference>
<keyword evidence="8" id="KW-0378">Hydrolase</keyword>
<accession>A0A0S8FUK4</accession>
<keyword evidence="4 5" id="KW-0143">Chaperone</keyword>
<dbReference type="Pfam" id="PF07724">
    <property type="entry name" value="AAA_2"/>
    <property type="match status" value="1"/>
</dbReference>
<evidence type="ECO:0000259" key="7">
    <source>
        <dbReference type="SMART" id="SM01086"/>
    </source>
</evidence>
<dbReference type="Pfam" id="PF10431">
    <property type="entry name" value="ClpB_D2-small"/>
    <property type="match status" value="1"/>
</dbReference>
<evidence type="ECO:0000256" key="5">
    <source>
        <dbReference type="HAMAP-Rule" id="MF_00249"/>
    </source>
</evidence>
<dbReference type="InterPro" id="IPR004491">
    <property type="entry name" value="HslU"/>
</dbReference>
<keyword evidence="5" id="KW-0963">Cytoplasm</keyword>
<dbReference type="PATRIC" id="fig|1703779.3.peg.537"/>
<dbReference type="Proteomes" id="UP000051373">
    <property type="component" value="Unassembled WGS sequence"/>
</dbReference>
<dbReference type="Pfam" id="PF00004">
    <property type="entry name" value="AAA"/>
    <property type="match status" value="1"/>
</dbReference>
<feature type="domain" description="Clp ATPase C-terminal" evidence="7">
    <location>
        <begin position="346"/>
        <end position="441"/>
    </location>
</feature>
<keyword evidence="2 5" id="KW-0547">Nucleotide-binding</keyword>
<comment type="caution">
    <text evidence="8">The sequence shown here is derived from an EMBL/GenBank/DDBJ whole genome shotgun (WGS) entry which is preliminary data.</text>
</comment>
<dbReference type="InterPro" id="IPR019489">
    <property type="entry name" value="Clp_ATPase_C"/>
</dbReference>
<dbReference type="SUPFAM" id="SSF52540">
    <property type="entry name" value="P-loop containing nucleoside triphosphate hydrolases"/>
    <property type="match status" value="1"/>
</dbReference>
<dbReference type="Gene3D" id="1.10.8.60">
    <property type="match status" value="1"/>
</dbReference>